<keyword evidence="2" id="KW-1185">Reference proteome</keyword>
<dbReference type="Proteomes" id="UP000183832">
    <property type="component" value="Unassembled WGS sequence"/>
</dbReference>
<name>A0A1J1IUH9_9DIPT</name>
<protein>
    <submittedName>
        <fullName evidence="1">CLUMA_CG016941, isoform A</fullName>
    </submittedName>
</protein>
<organism evidence="1 2">
    <name type="scientific">Clunio marinus</name>
    <dbReference type="NCBI Taxonomy" id="568069"/>
    <lineage>
        <taxon>Eukaryota</taxon>
        <taxon>Metazoa</taxon>
        <taxon>Ecdysozoa</taxon>
        <taxon>Arthropoda</taxon>
        <taxon>Hexapoda</taxon>
        <taxon>Insecta</taxon>
        <taxon>Pterygota</taxon>
        <taxon>Neoptera</taxon>
        <taxon>Endopterygota</taxon>
        <taxon>Diptera</taxon>
        <taxon>Nematocera</taxon>
        <taxon>Chironomoidea</taxon>
        <taxon>Chironomidae</taxon>
        <taxon>Clunio</taxon>
    </lineage>
</organism>
<evidence type="ECO:0000313" key="2">
    <source>
        <dbReference type="Proteomes" id="UP000183832"/>
    </source>
</evidence>
<dbReference type="AlphaFoldDB" id="A0A1J1IUH9"/>
<reference evidence="1 2" key="1">
    <citation type="submission" date="2015-04" db="EMBL/GenBank/DDBJ databases">
        <authorList>
            <person name="Syromyatnikov M.Y."/>
            <person name="Popov V.N."/>
        </authorList>
    </citation>
    <scope>NUCLEOTIDE SEQUENCE [LARGE SCALE GENOMIC DNA]</scope>
</reference>
<evidence type="ECO:0000313" key="1">
    <source>
        <dbReference type="EMBL" id="CRL03228.1"/>
    </source>
</evidence>
<proteinExistence type="predicted"/>
<sequence length="59" mass="6998">MPHVMSHDDYKSYLLRFKWKIKQNLAVQKSLHDHEMGEKNTFWVGLVLNLITQSTLDVI</sequence>
<accession>A0A1J1IUH9</accession>
<gene>
    <name evidence="1" type="ORF">CLUMA_CG016941</name>
</gene>
<dbReference type="EMBL" id="CVRI01000059">
    <property type="protein sequence ID" value="CRL03228.1"/>
    <property type="molecule type" value="Genomic_DNA"/>
</dbReference>